<proteinExistence type="predicted"/>
<dbReference type="PANTHER" id="PTHR43280">
    <property type="entry name" value="ARAC-FAMILY TRANSCRIPTIONAL REGULATOR"/>
    <property type="match status" value="1"/>
</dbReference>
<dbReference type="GO" id="GO:0003700">
    <property type="term" value="F:DNA-binding transcription factor activity"/>
    <property type="evidence" value="ECO:0007669"/>
    <property type="project" value="InterPro"/>
</dbReference>
<keyword evidence="1" id="KW-0805">Transcription regulation</keyword>
<dbReference type="AlphaFoldDB" id="A0A429ZKX6"/>
<dbReference type="Pfam" id="PF12833">
    <property type="entry name" value="HTH_18"/>
    <property type="match status" value="1"/>
</dbReference>
<name>A0A429ZKX6_9ENTE</name>
<dbReference type="SUPFAM" id="SSF46689">
    <property type="entry name" value="Homeodomain-like"/>
    <property type="match status" value="1"/>
</dbReference>
<sequence length="267" mass="31451">MDVNITPFTPATQPLLKQQMVYFYKTFDSWSGTNDNRDFSFEEFFVGDESDITLELFPDGNSIICFEFKQNGPIRASFLGKLTRTKKILFRKTHLYFAVKIPANYVLYAKSDPMSSFVNRFVQLESFTDAFHLFPWESFPLTDYQTRITLFQQHVKAHFPYYRNELIDYILTESLNEIEPPSIKTLAENIGVTDRYIRKLFAEQLGLSPKKIIQFLRLQQAIKQLLEQDSDISKASVENNFYDHPHFNKFFKQQTSYSPTEFKKLIK</sequence>
<dbReference type="GeneID" id="98568777"/>
<dbReference type="PANTHER" id="PTHR43280:SF2">
    <property type="entry name" value="HTH-TYPE TRANSCRIPTIONAL REGULATOR EXSA"/>
    <property type="match status" value="1"/>
</dbReference>
<organism evidence="5 6">
    <name type="scientific">Vagococcus salmoninarum</name>
    <dbReference type="NCBI Taxonomy" id="2739"/>
    <lineage>
        <taxon>Bacteria</taxon>
        <taxon>Bacillati</taxon>
        <taxon>Bacillota</taxon>
        <taxon>Bacilli</taxon>
        <taxon>Lactobacillales</taxon>
        <taxon>Enterococcaceae</taxon>
        <taxon>Vagococcus</taxon>
    </lineage>
</organism>
<keyword evidence="6" id="KW-1185">Reference proteome</keyword>
<accession>A0A429ZKX6</accession>
<dbReference type="Gene3D" id="1.10.10.60">
    <property type="entry name" value="Homeodomain-like"/>
    <property type="match status" value="1"/>
</dbReference>
<feature type="domain" description="HTH araC/xylS-type" evidence="4">
    <location>
        <begin position="164"/>
        <end position="265"/>
    </location>
</feature>
<evidence type="ECO:0000313" key="6">
    <source>
        <dbReference type="Proteomes" id="UP000287239"/>
    </source>
</evidence>
<dbReference type="PROSITE" id="PS00041">
    <property type="entry name" value="HTH_ARAC_FAMILY_1"/>
    <property type="match status" value="1"/>
</dbReference>
<dbReference type="OrthoDB" id="323290at2"/>
<comment type="caution">
    <text evidence="5">The sequence shown here is derived from an EMBL/GenBank/DDBJ whole genome shotgun (WGS) entry which is preliminary data.</text>
</comment>
<reference evidence="5 6" key="1">
    <citation type="submission" date="2017-05" db="EMBL/GenBank/DDBJ databases">
        <title>Vagococcus spp. assemblies.</title>
        <authorList>
            <person name="Gulvik C.A."/>
        </authorList>
    </citation>
    <scope>NUCLEOTIDE SEQUENCE [LARGE SCALE GENOMIC DNA]</scope>
    <source>
        <strain evidence="5 6">NCFB 2777</strain>
    </source>
</reference>
<dbReference type="PROSITE" id="PS01124">
    <property type="entry name" value="HTH_ARAC_FAMILY_2"/>
    <property type="match status" value="1"/>
</dbReference>
<dbReference type="InterPro" id="IPR018062">
    <property type="entry name" value="HTH_AraC-typ_CS"/>
</dbReference>
<gene>
    <name evidence="5" type="ORF">CBF35_10365</name>
</gene>
<keyword evidence="3" id="KW-0804">Transcription</keyword>
<evidence type="ECO:0000256" key="3">
    <source>
        <dbReference type="ARBA" id="ARBA00023163"/>
    </source>
</evidence>
<dbReference type="InterPro" id="IPR018060">
    <property type="entry name" value="HTH_AraC"/>
</dbReference>
<dbReference type="InterPro" id="IPR009057">
    <property type="entry name" value="Homeodomain-like_sf"/>
</dbReference>
<dbReference type="EMBL" id="NGJU01000015">
    <property type="protein sequence ID" value="RST94365.1"/>
    <property type="molecule type" value="Genomic_DNA"/>
</dbReference>
<evidence type="ECO:0000259" key="4">
    <source>
        <dbReference type="PROSITE" id="PS01124"/>
    </source>
</evidence>
<dbReference type="Proteomes" id="UP000287239">
    <property type="component" value="Unassembled WGS sequence"/>
</dbReference>
<evidence type="ECO:0000313" key="5">
    <source>
        <dbReference type="EMBL" id="RST94365.1"/>
    </source>
</evidence>
<protein>
    <recommendedName>
        <fullName evidence="4">HTH araC/xylS-type domain-containing protein</fullName>
    </recommendedName>
</protein>
<dbReference type="SMART" id="SM00342">
    <property type="entry name" value="HTH_ARAC"/>
    <property type="match status" value="1"/>
</dbReference>
<dbReference type="GO" id="GO:0043565">
    <property type="term" value="F:sequence-specific DNA binding"/>
    <property type="evidence" value="ECO:0007669"/>
    <property type="project" value="InterPro"/>
</dbReference>
<evidence type="ECO:0000256" key="2">
    <source>
        <dbReference type="ARBA" id="ARBA00023125"/>
    </source>
</evidence>
<dbReference type="RefSeq" id="WP_126780845.1">
    <property type="nucleotide sequence ID" value="NZ_CAUQJP010000021.1"/>
</dbReference>
<evidence type="ECO:0000256" key="1">
    <source>
        <dbReference type="ARBA" id="ARBA00023015"/>
    </source>
</evidence>
<keyword evidence="2" id="KW-0238">DNA-binding</keyword>